<proteinExistence type="predicted"/>
<dbReference type="PANTHER" id="PTHR11183">
    <property type="entry name" value="GLYCOGENIN SUBFAMILY MEMBER"/>
    <property type="match status" value="1"/>
</dbReference>
<dbReference type="SUPFAM" id="SSF53448">
    <property type="entry name" value="Nucleotide-diphospho-sugar transferases"/>
    <property type="match status" value="1"/>
</dbReference>
<dbReference type="Gene3D" id="3.90.550.10">
    <property type="entry name" value="Spore Coat Polysaccharide Biosynthesis Protein SpsA, Chain A"/>
    <property type="match status" value="1"/>
</dbReference>
<dbReference type="InterPro" id="IPR002495">
    <property type="entry name" value="Glyco_trans_8"/>
</dbReference>
<evidence type="ECO:0000313" key="2">
    <source>
        <dbReference type="Proteomes" id="UP001288620"/>
    </source>
</evidence>
<dbReference type="EMBL" id="JAOBTT010000001">
    <property type="protein sequence ID" value="MDZ7277999.1"/>
    <property type="molecule type" value="Genomic_DNA"/>
</dbReference>
<name>A0ABU5LDH6_9GAMM</name>
<dbReference type="InterPro" id="IPR029044">
    <property type="entry name" value="Nucleotide-diphossugar_trans"/>
</dbReference>
<protein>
    <submittedName>
        <fullName evidence="1">Glycosyltransferase family 8 protein</fullName>
    </submittedName>
</protein>
<reference evidence="2" key="1">
    <citation type="submission" date="2023-07" db="EMBL/GenBank/DDBJ databases">
        <title>Structural and functional analysis of rice phyllospheric bacteria for their antimicrobial properties and defense elicitation against blast disease.</title>
        <authorList>
            <person name="Sahu K.P."/>
            <person name="Asharani P."/>
            <person name="Kumar M."/>
            <person name="Reddy B."/>
            <person name="Kumar A."/>
        </authorList>
    </citation>
    <scope>NUCLEOTIDE SEQUENCE [LARGE SCALE GENOMIC DNA]</scope>
    <source>
        <strain evidence="2">OsEp_Plm_30P10</strain>
    </source>
</reference>
<evidence type="ECO:0000313" key="1">
    <source>
        <dbReference type="EMBL" id="MDZ7277999.1"/>
    </source>
</evidence>
<organism evidence="1 2">
    <name type="scientific">Pantoea eucrina</name>
    <dbReference type="NCBI Taxonomy" id="472693"/>
    <lineage>
        <taxon>Bacteria</taxon>
        <taxon>Pseudomonadati</taxon>
        <taxon>Pseudomonadota</taxon>
        <taxon>Gammaproteobacteria</taxon>
        <taxon>Enterobacterales</taxon>
        <taxon>Erwiniaceae</taxon>
        <taxon>Pantoea</taxon>
    </lineage>
</organism>
<dbReference type="Proteomes" id="UP001288620">
    <property type="component" value="Unassembled WGS sequence"/>
</dbReference>
<sequence>MFAWVTLLTQPEYVIGVRALHRSLQRSKTQWPLVVMVTKAIPQDTQRALRAQGCVIHPVDPLLPKDSLEQHYASAQFGEVWSKLRVWELTHYQRVVFLDADMLVLRNMDELFTLDMGDSPLAACHACRCNPNKIASYPASWQPDNCHYTWQASGKAAPADLDLYLNGGFLVLNPDREVFAWLQHNVQAIDDLRRYPFSEQDLLNELFKDRWLPLSWVYNALKTLPFQHAGLWRDDEVKNLHYILAKPWQRDRHPPVSERDRYYPLEQLWWEVGIE</sequence>
<dbReference type="CDD" id="cd02537">
    <property type="entry name" value="GT8_Glycogenin"/>
    <property type="match status" value="1"/>
</dbReference>
<dbReference type="Pfam" id="PF01501">
    <property type="entry name" value="Glyco_transf_8"/>
    <property type="match status" value="1"/>
</dbReference>
<dbReference type="InterPro" id="IPR050587">
    <property type="entry name" value="GNT1/Glycosyltrans_8"/>
</dbReference>
<dbReference type="RefSeq" id="WP_322542027.1">
    <property type="nucleotide sequence ID" value="NZ_JAOBTT010000001.1"/>
</dbReference>
<keyword evidence="2" id="KW-1185">Reference proteome</keyword>
<gene>
    <name evidence="1" type="ORF">N4G40_06885</name>
</gene>
<accession>A0ABU5LDH6</accession>
<comment type="caution">
    <text evidence="1">The sequence shown here is derived from an EMBL/GenBank/DDBJ whole genome shotgun (WGS) entry which is preliminary data.</text>
</comment>